<evidence type="ECO:0000313" key="2">
    <source>
        <dbReference type="EMBL" id="KAK9666394.1"/>
    </source>
</evidence>
<gene>
    <name evidence="2" type="ORF">RND81_14G182100</name>
</gene>
<dbReference type="AlphaFoldDB" id="A0AAW1GS44"/>
<evidence type="ECO:0000313" key="3">
    <source>
        <dbReference type="Proteomes" id="UP001443914"/>
    </source>
</evidence>
<protein>
    <recommendedName>
        <fullName evidence="1">F-box associated beta-propeller type 1 domain-containing protein</fullName>
    </recommendedName>
</protein>
<dbReference type="SUPFAM" id="SSF81383">
    <property type="entry name" value="F-box domain"/>
    <property type="match status" value="1"/>
</dbReference>
<feature type="domain" description="F-box associated beta-propeller type 1" evidence="1">
    <location>
        <begin position="71"/>
        <end position="285"/>
    </location>
</feature>
<name>A0AAW1GS44_SAPOF</name>
<proteinExistence type="predicted"/>
<evidence type="ECO:0000259" key="1">
    <source>
        <dbReference type="Pfam" id="PF07734"/>
    </source>
</evidence>
<dbReference type="InterPro" id="IPR017451">
    <property type="entry name" value="F-box-assoc_interact_dom"/>
</dbReference>
<accession>A0AAW1GS44</accession>
<comment type="caution">
    <text evidence="2">The sequence shown here is derived from an EMBL/GenBank/DDBJ whole genome shotgun (WGS) entry which is preliminary data.</text>
</comment>
<sequence length="339" mass="39158">ITLPDHILPRLPVKSAIRFKSVSKYWHSAISHPKFAESHVKNSYFRPQFLLFEDYDSTDKLHMYLLHYNEYKHKIRDLNSLPFVDDNEYPSVDLVGSCNCLLCLFLMELSGSFLVWNPAIRQHRYKPDPYSQELITGYGSAIDDYRVVASYSSVLDRETGCFFVYSAKEGVWKRICSLDGSSYAGELTRFRGMLIGDTLYWPIRHSKSKRIVGFNLVDETLNEVPGINWISEYDNVIIFGINGCLSLCCYKCDEVFDVWMFKQHGVAGSWEMLYSIDLKVVSILNFSKNGKVLDSRRDAFDKFPAGVDFHGKVMDTCDYVDTFTPPLGSRYYDGRGRRR</sequence>
<dbReference type="NCBIfam" id="TIGR01640">
    <property type="entry name" value="F_box_assoc_1"/>
    <property type="match status" value="1"/>
</dbReference>
<feature type="non-terminal residue" evidence="2">
    <location>
        <position position="1"/>
    </location>
</feature>
<dbReference type="EMBL" id="JBDFQZ010000014">
    <property type="protein sequence ID" value="KAK9666394.1"/>
    <property type="molecule type" value="Genomic_DNA"/>
</dbReference>
<reference evidence="2" key="1">
    <citation type="submission" date="2024-03" db="EMBL/GenBank/DDBJ databases">
        <title>WGS assembly of Saponaria officinalis var. Norfolk2.</title>
        <authorList>
            <person name="Jenkins J."/>
            <person name="Shu S."/>
            <person name="Grimwood J."/>
            <person name="Barry K."/>
            <person name="Goodstein D."/>
            <person name="Schmutz J."/>
            <person name="Leebens-Mack J."/>
            <person name="Osbourn A."/>
        </authorList>
    </citation>
    <scope>NUCLEOTIDE SEQUENCE [LARGE SCALE GENOMIC DNA]</scope>
    <source>
        <strain evidence="2">JIC</strain>
    </source>
</reference>
<dbReference type="InterPro" id="IPR036047">
    <property type="entry name" value="F-box-like_dom_sf"/>
</dbReference>
<organism evidence="2 3">
    <name type="scientific">Saponaria officinalis</name>
    <name type="common">Common soapwort</name>
    <name type="synonym">Lychnis saponaria</name>
    <dbReference type="NCBI Taxonomy" id="3572"/>
    <lineage>
        <taxon>Eukaryota</taxon>
        <taxon>Viridiplantae</taxon>
        <taxon>Streptophyta</taxon>
        <taxon>Embryophyta</taxon>
        <taxon>Tracheophyta</taxon>
        <taxon>Spermatophyta</taxon>
        <taxon>Magnoliopsida</taxon>
        <taxon>eudicotyledons</taxon>
        <taxon>Gunneridae</taxon>
        <taxon>Pentapetalae</taxon>
        <taxon>Caryophyllales</taxon>
        <taxon>Caryophyllaceae</taxon>
        <taxon>Caryophylleae</taxon>
        <taxon>Saponaria</taxon>
    </lineage>
</organism>
<dbReference type="InterPro" id="IPR050796">
    <property type="entry name" value="SCF_F-box_component"/>
</dbReference>
<keyword evidence="3" id="KW-1185">Reference proteome</keyword>
<dbReference type="PANTHER" id="PTHR31672:SF13">
    <property type="entry name" value="F-BOX PROTEIN CPR30-LIKE"/>
    <property type="match status" value="1"/>
</dbReference>
<dbReference type="InterPro" id="IPR006527">
    <property type="entry name" value="F-box-assoc_dom_typ1"/>
</dbReference>
<dbReference type="PANTHER" id="PTHR31672">
    <property type="entry name" value="BNACNNG10540D PROTEIN"/>
    <property type="match status" value="1"/>
</dbReference>
<dbReference type="Pfam" id="PF07734">
    <property type="entry name" value="FBA_1"/>
    <property type="match status" value="1"/>
</dbReference>
<dbReference type="Proteomes" id="UP001443914">
    <property type="component" value="Unassembled WGS sequence"/>
</dbReference>